<evidence type="ECO:0000313" key="9">
    <source>
        <dbReference type="EMBL" id="SNB67013.1"/>
    </source>
</evidence>
<evidence type="ECO:0000256" key="2">
    <source>
        <dbReference type="ARBA" id="ARBA00006683"/>
    </source>
</evidence>
<evidence type="ECO:0000256" key="5">
    <source>
        <dbReference type="ARBA" id="ARBA00022989"/>
    </source>
</evidence>
<proteinExistence type="inferred from homology"/>
<organism evidence="9 10">
    <name type="scientific">Thermoflexus hugenholtzii JAD2</name>
    <dbReference type="NCBI Taxonomy" id="877466"/>
    <lineage>
        <taxon>Bacteria</taxon>
        <taxon>Bacillati</taxon>
        <taxon>Chloroflexota</taxon>
        <taxon>Thermoflexia</taxon>
        <taxon>Thermoflexales</taxon>
        <taxon>Thermoflexaceae</taxon>
        <taxon>Thermoflexus</taxon>
    </lineage>
</organism>
<evidence type="ECO:0000259" key="8">
    <source>
        <dbReference type="Pfam" id="PF02706"/>
    </source>
</evidence>
<accession>A0A212R4N7</accession>
<protein>
    <submittedName>
        <fullName evidence="9">Capsular polysaccharide biosynthesis protein</fullName>
    </submittedName>
</protein>
<dbReference type="PANTHER" id="PTHR32309">
    <property type="entry name" value="TYROSINE-PROTEIN KINASE"/>
    <property type="match status" value="1"/>
</dbReference>
<dbReference type="RefSeq" id="WP_088571426.1">
    <property type="nucleotide sequence ID" value="NZ_FYEK01000029.1"/>
</dbReference>
<dbReference type="Pfam" id="PF02706">
    <property type="entry name" value="Wzz"/>
    <property type="match status" value="2"/>
</dbReference>
<name>A0A212R4N7_9CHLR</name>
<sequence>MSLWDLIYILRRWGWLIPVLAGATALSAFVFSRLQTPVYRAVATIAVQPARPDFGQSQAAKTLLSSYVQIMSSTYGGGDLHQPSASRVIQALQLDMTPEQLKRNAIFSADERSLLIELEVRSYAPEVAQQIARTWAELFVEWRRTENQRLRQEDQIDALLVDQPVAGRFRPQTTFNVAAGAVLGLVLGGALALLAGWLELGAARASEQWLLLQHYLRLLRRRGWALVAFPVLAAGAAFVFSRLQTPVYRAVATIAVQPARPDFGQSQAAKTLLNSYLAILSSVYGGDHPDQPSARRVIQELGLTMAPEALRRNMSLSLDERSMVIRLEVRAPDGELAKRIAKRWAEQFVEWRRSENKKLRQEDRIDALLVDEPIYTRFRPQTRVNVAIGGLLGFALGLGVMFFQEGLENLRRWMAAPAAARLPGPIPGPTPRP</sequence>
<comment type="subcellular location">
    <subcellularLocation>
        <location evidence="1">Cell membrane</location>
        <topology evidence="1">Multi-pass membrane protein</topology>
    </subcellularLocation>
</comment>
<feature type="domain" description="Polysaccharide chain length determinant N-terminal" evidence="8">
    <location>
        <begin position="212"/>
        <end position="282"/>
    </location>
</feature>
<dbReference type="EMBL" id="FYEK01000029">
    <property type="protein sequence ID" value="SNB67013.1"/>
    <property type="molecule type" value="Genomic_DNA"/>
</dbReference>
<keyword evidence="5 7" id="KW-1133">Transmembrane helix</keyword>
<dbReference type="InParanoid" id="A0A212R4N7"/>
<dbReference type="InterPro" id="IPR050445">
    <property type="entry name" value="Bact_polysacc_biosynth/exp"/>
</dbReference>
<feature type="domain" description="Polysaccharide chain length determinant N-terminal" evidence="8">
    <location>
        <begin position="2"/>
        <end position="74"/>
    </location>
</feature>
<feature type="transmembrane region" description="Helical" evidence="7">
    <location>
        <begin position="223"/>
        <end position="240"/>
    </location>
</feature>
<evidence type="ECO:0000256" key="4">
    <source>
        <dbReference type="ARBA" id="ARBA00022692"/>
    </source>
</evidence>
<keyword evidence="6 7" id="KW-0472">Membrane</keyword>
<dbReference type="GO" id="GO:0005886">
    <property type="term" value="C:plasma membrane"/>
    <property type="evidence" value="ECO:0007669"/>
    <property type="project" value="UniProtKB-SubCell"/>
</dbReference>
<evidence type="ECO:0000256" key="7">
    <source>
        <dbReference type="SAM" id="Phobius"/>
    </source>
</evidence>
<dbReference type="AlphaFoldDB" id="A0A212R4N7"/>
<dbReference type="OrthoDB" id="159300at2"/>
<reference evidence="10" key="1">
    <citation type="submission" date="2017-06" db="EMBL/GenBank/DDBJ databases">
        <authorList>
            <person name="Varghese N."/>
            <person name="Submissions S."/>
        </authorList>
    </citation>
    <scope>NUCLEOTIDE SEQUENCE [LARGE SCALE GENOMIC DNA]</scope>
    <source>
        <strain evidence="10">JAD2</strain>
    </source>
</reference>
<dbReference type="Proteomes" id="UP000197025">
    <property type="component" value="Unassembled WGS sequence"/>
</dbReference>
<keyword evidence="4 7" id="KW-0812">Transmembrane</keyword>
<keyword evidence="3" id="KW-1003">Cell membrane</keyword>
<feature type="transmembrane region" description="Helical" evidence="7">
    <location>
        <begin position="177"/>
        <end position="203"/>
    </location>
</feature>
<feature type="transmembrane region" description="Helical" evidence="7">
    <location>
        <begin position="384"/>
        <end position="404"/>
    </location>
</feature>
<dbReference type="InterPro" id="IPR003856">
    <property type="entry name" value="LPS_length_determ_N"/>
</dbReference>
<evidence type="ECO:0000256" key="1">
    <source>
        <dbReference type="ARBA" id="ARBA00004651"/>
    </source>
</evidence>
<keyword evidence="10" id="KW-1185">Reference proteome</keyword>
<evidence type="ECO:0000256" key="3">
    <source>
        <dbReference type="ARBA" id="ARBA00022475"/>
    </source>
</evidence>
<comment type="similarity">
    <text evidence="2">Belongs to the CpsC/CapA family.</text>
</comment>
<evidence type="ECO:0000313" key="10">
    <source>
        <dbReference type="Proteomes" id="UP000197025"/>
    </source>
</evidence>
<dbReference type="PANTHER" id="PTHR32309:SF31">
    <property type="entry name" value="CAPSULAR EXOPOLYSACCHARIDE FAMILY"/>
    <property type="match status" value="1"/>
</dbReference>
<evidence type="ECO:0000256" key="6">
    <source>
        <dbReference type="ARBA" id="ARBA00023136"/>
    </source>
</evidence>
<feature type="transmembrane region" description="Helical" evidence="7">
    <location>
        <begin position="12"/>
        <end position="31"/>
    </location>
</feature>
<gene>
    <name evidence="9" type="ORF">SAMN02746019_00010130</name>
</gene>